<dbReference type="EMBL" id="MEWW01000008">
    <property type="protein sequence ID" value="OGC84888.1"/>
    <property type="molecule type" value="Genomic_DNA"/>
</dbReference>
<dbReference type="GO" id="GO:0006298">
    <property type="term" value="P:mismatch repair"/>
    <property type="evidence" value="ECO:0007669"/>
    <property type="project" value="TreeGrafter"/>
</dbReference>
<organism evidence="8 9">
    <name type="scientific">Candidatus Adlerbacteria bacterium RIFCSPHIGHO2_12_FULL_53_18</name>
    <dbReference type="NCBI Taxonomy" id="1797242"/>
    <lineage>
        <taxon>Bacteria</taxon>
        <taxon>Candidatus Adleribacteriota</taxon>
    </lineage>
</organism>
<dbReference type="EC" id="2.1.1.72" evidence="2 7"/>
<keyword evidence="4 7" id="KW-0808">Transferase</keyword>
<dbReference type="GO" id="GO:0043565">
    <property type="term" value="F:sequence-specific DNA binding"/>
    <property type="evidence" value="ECO:0007669"/>
    <property type="project" value="TreeGrafter"/>
</dbReference>
<dbReference type="NCBIfam" id="TIGR00571">
    <property type="entry name" value="dam"/>
    <property type="match status" value="1"/>
</dbReference>
<evidence type="ECO:0000313" key="9">
    <source>
        <dbReference type="Proteomes" id="UP000178091"/>
    </source>
</evidence>
<dbReference type="PANTHER" id="PTHR30481">
    <property type="entry name" value="DNA ADENINE METHYLASE"/>
    <property type="match status" value="1"/>
</dbReference>
<comment type="caution">
    <text evidence="8">The sequence shown here is derived from an EMBL/GenBank/DDBJ whole genome shotgun (WGS) entry which is preliminary data.</text>
</comment>
<dbReference type="InterPro" id="IPR002052">
    <property type="entry name" value="DNA_methylase_N6_adenine_CS"/>
</dbReference>
<dbReference type="GO" id="GO:0009307">
    <property type="term" value="P:DNA restriction-modification system"/>
    <property type="evidence" value="ECO:0007669"/>
    <property type="project" value="InterPro"/>
</dbReference>
<evidence type="ECO:0000256" key="5">
    <source>
        <dbReference type="ARBA" id="ARBA00022691"/>
    </source>
</evidence>
<name>A0A1F4XTG5_9BACT</name>
<dbReference type="Gene3D" id="3.40.50.150">
    <property type="entry name" value="Vaccinia Virus protein VP39"/>
    <property type="match status" value="1"/>
</dbReference>
<dbReference type="InterPro" id="IPR029063">
    <property type="entry name" value="SAM-dependent_MTases_sf"/>
</dbReference>
<dbReference type="InterPro" id="IPR012263">
    <property type="entry name" value="M_m6A_EcoRV"/>
</dbReference>
<keyword evidence="5 7" id="KW-0949">S-adenosyl-L-methionine</keyword>
<protein>
    <recommendedName>
        <fullName evidence="2 7">Site-specific DNA-methyltransferase (adenine-specific)</fullName>
        <ecNumber evidence="2 7">2.1.1.72</ecNumber>
    </recommendedName>
</protein>
<gene>
    <name evidence="8" type="ORF">A3F55_00100</name>
</gene>
<comment type="catalytic activity">
    <reaction evidence="6 7">
        <text>a 2'-deoxyadenosine in DNA + S-adenosyl-L-methionine = an N(6)-methyl-2'-deoxyadenosine in DNA + S-adenosyl-L-homocysteine + H(+)</text>
        <dbReference type="Rhea" id="RHEA:15197"/>
        <dbReference type="Rhea" id="RHEA-COMP:12418"/>
        <dbReference type="Rhea" id="RHEA-COMP:12419"/>
        <dbReference type="ChEBI" id="CHEBI:15378"/>
        <dbReference type="ChEBI" id="CHEBI:57856"/>
        <dbReference type="ChEBI" id="CHEBI:59789"/>
        <dbReference type="ChEBI" id="CHEBI:90615"/>
        <dbReference type="ChEBI" id="CHEBI:90616"/>
        <dbReference type="EC" id="2.1.1.72"/>
    </reaction>
</comment>
<evidence type="ECO:0000313" key="8">
    <source>
        <dbReference type="EMBL" id="OGC84888.1"/>
    </source>
</evidence>
<dbReference type="GO" id="GO:0032259">
    <property type="term" value="P:methylation"/>
    <property type="evidence" value="ECO:0007669"/>
    <property type="project" value="UniProtKB-KW"/>
</dbReference>
<dbReference type="Proteomes" id="UP000178091">
    <property type="component" value="Unassembled WGS sequence"/>
</dbReference>
<dbReference type="AlphaFoldDB" id="A0A1F4XTG5"/>
<comment type="similarity">
    <text evidence="1 7">Belongs to the N(4)/N(6)-methyltransferase family.</text>
</comment>
<dbReference type="PANTHER" id="PTHR30481:SF3">
    <property type="entry name" value="DNA ADENINE METHYLASE"/>
    <property type="match status" value="1"/>
</dbReference>
<accession>A0A1F4XTG5</accession>
<reference evidence="8 9" key="1">
    <citation type="journal article" date="2016" name="Nat. Commun.">
        <title>Thousands of microbial genomes shed light on interconnected biogeochemical processes in an aquifer system.</title>
        <authorList>
            <person name="Anantharaman K."/>
            <person name="Brown C.T."/>
            <person name="Hug L.A."/>
            <person name="Sharon I."/>
            <person name="Castelle C.J."/>
            <person name="Probst A.J."/>
            <person name="Thomas B.C."/>
            <person name="Singh A."/>
            <person name="Wilkins M.J."/>
            <person name="Karaoz U."/>
            <person name="Brodie E.L."/>
            <person name="Williams K.H."/>
            <person name="Hubbard S.S."/>
            <person name="Banfield J.F."/>
        </authorList>
    </citation>
    <scope>NUCLEOTIDE SEQUENCE [LARGE SCALE GENOMIC DNA]</scope>
</reference>
<dbReference type="PRINTS" id="PR00505">
    <property type="entry name" value="D12N6MTFRASE"/>
</dbReference>
<dbReference type="Pfam" id="PF02086">
    <property type="entry name" value="MethyltransfD12"/>
    <property type="match status" value="1"/>
</dbReference>
<dbReference type="InterPro" id="IPR012327">
    <property type="entry name" value="MeTrfase_D12"/>
</dbReference>
<evidence type="ECO:0000256" key="6">
    <source>
        <dbReference type="ARBA" id="ARBA00047942"/>
    </source>
</evidence>
<evidence type="ECO:0000256" key="1">
    <source>
        <dbReference type="ARBA" id="ARBA00006594"/>
    </source>
</evidence>
<dbReference type="PIRSF" id="PIRSF000398">
    <property type="entry name" value="M_m6A_EcoRV"/>
    <property type="match status" value="1"/>
</dbReference>
<dbReference type="GO" id="GO:0009007">
    <property type="term" value="F:site-specific DNA-methyltransferase (adenine-specific) activity"/>
    <property type="evidence" value="ECO:0007669"/>
    <property type="project" value="UniProtKB-UniRule"/>
</dbReference>
<evidence type="ECO:0000256" key="7">
    <source>
        <dbReference type="RuleBase" id="RU361257"/>
    </source>
</evidence>
<keyword evidence="3 7" id="KW-0489">Methyltransferase</keyword>
<evidence type="ECO:0000256" key="4">
    <source>
        <dbReference type="ARBA" id="ARBA00022679"/>
    </source>
</evidence>
<proteinExistence type="inferred from homology"/>
<evidence type="ECO:0000256" key="2">
    <source>
        <dbReference type="ARBA" id="ARBA00011900"/>
    </source>
</evidence>
<evidence type="ECO:0000256" key="3">
    <source>
        <dbReference type="ARBA" id="ARBA00022603"/>
    </source>
</evidence>
<dbReference type="Gene3D" id="1.10.1020.10">
    <property type="entry name" value="Adenine-specific Methyltransferase, Domain 2"/>
    <property type="match status" value="1"/>
</dbReference>
<sequence>MLPKEISKVIVPPIKCQGIKTKLVPFIAKSVLWDGNGTWVEPFLGSGVVAFNIQPKKAILADKNEHIINFYKKIQTGEINSSMVREFLKENGEKLYKEGGDFYYKVREDFNQRQDSLSFLFLNRSCFNGVIRFNKKGKFNVPFCKKPDRFRSAYITKITNQVKVLENIIKDKDWKFVTADWRETIGSARKGDLIYVDPPYIGRHTGYIDVWAQQEAEDLTSALKRSSAGFALSMWIENKYRKNQYVIDYWDDYERKTLNHFYHVGSQESLRNSMEEGLIMKSGCFA</sequence>
<dbReference type="SUPFAM" id="SSF53335">
    <property type="entry name" value="S-adenosyl-L-methionine-dependent methyltransferases"/>
    <property type="match status" value="1"/>
</dbReference>
<dbReference type="InterPro" id="IPR023095">
    <property type="entry name" value="Ade_MeTrfase_dom_2"/>
</dbReference>
<dbReference type="GO" id="GO:1904047">
    <property type="term" value="F:S-adenosyl-L-methionine binding"/>
    <property type="evidence" value="ECO:0007669"/>
    <property type="project" value="TreeGrafter"/>
</dbReference>
<dbReference type="PROSITE" id="PS00092">
    <property type="entry name" value="N6_MTASE"/>
    <property type="match status" value="1"/>
</dbReference>